<dbReference type="WBParaSite" id="SCUD_0000387001-mRNA-1">
    <property type="protein sequence ID" value="SCUD_0000387001-mRNA-1"/>
    <property type="gene ID" value="SCUD_0000387001"/>
</dbReference>
<name>A0A183JMD8_9TREM</name>
<proteinExistence type="predicted"/>
<evidence type="ECO:0000313" key="1">
    <source>
        <dbReference type="WBParaSite" id="SCUD_0000387001-mRNA-1"/>
    </source>
</evidence>
<sequence length="31" mass="3825">MEMNHYLNRGYMNSIQLQQMNLHHFPIIIHT</sequence>
<accession>A0A183JMD8</accession>
<protein>
    <submittedName>
        <fullName evidence="1">Uncharacterized protein</fullName>
    </submittedName>
</protein>
<dbReference type="AlphaFoldDB" id="A0A183JMD8"/>
<organism evidence="1">
    <name type="scientific">Schistosoma curassoni</name>
    <dbReference type="NCBI Taxonomy" id="6186"/>
    <lineage>
        <taxon>Eukaryota</taxon>
        <taxon>Metazoa</taxon>
        <taxon>Spiralia</taxon>
        <taxon>Lophotrochozoa</taxon>
        <taxon>Platyhelminthes</taxon>
        <taxon>Trematoda</taxon>
        <taxon>Digenea</taxon>
        <taxon>Strigeidida</taxon>
        <taxon>Schistosomatoidea</taxon>
        <taxon>Schistosomatidae</taxon>
        <taxon>Schistosoma</taxon>
    </lineage>
</organism>
<reference evidence="1" key="1">
    <citation type="submission" date="2016-06" db="UniProtKB">
        <authorList>
            <consortium name="WormBaseParasite"/>
        </authorList>
    </citation>
    <scope>IDENTIFICATION</scope>
</reference>